<protein>
    <submittedName>
        <fullName evidence="5">AraC family transcriptional regulator</fullName>
    </submittedName>
</protein>
<dbReference type="SMART" id="SM00342">
    <property type="entry name" value="HTH_ARAC"/>
    <property type="match status" value="1"/>
</dbReference>
<evidence type="ECO:0000256" key="2">
    <source>
        <dbReference type="ARBA" id="ARBA00023125"/>
    </source>
</evidence>
<keyword evidence="1" id="KW-0805">Transcription regulation</keyword>
<feature type="domain" description="HTH araC/xylS-type" evidence="4">
    <location>
        <begin position="157"/>
        <end position="256"/>
    </location>
</feature>
<proteinExistence type="predicted"/>
<keyword evidence="6" id="KW-1185">Reference proteome</keyword>
<organism evidence="5 6">
    <name type="scientific">Dyella choica</name>
    <dbReference type="NCBI Taxonomy" id="1927959"/>
    <lineage>
        <taxon>Bacteria</taxon>
        <taxon>Pseudomonadati</taxon>
        <taxon>Pseudomonadota</taxon>
        <taxon>Gammaproteobacteria</taxon>
        <taxon>Lysobacterales</taxon>
        <taxon>Rhodanobacteraceae</taxon>
        <taxon>Dyella</taxon>
    </lineage>
</organism>
<dbReference type="SUPFAM" id="SSF46689">
    <property type="entry name" value="Homeodomain-like"/>
    <property type="match status" value="1"/>
</dbReference>
<keyword evidence="3" id="KW-0804">Transcription</keyword>
<dbReference type="PANTHER" id="PTHR46796">
    <property type="entry name" value="HTH-TYPE TRANSCRIPTIONAL ACTIVATOR RHAS-RELATED"/>
    <property type="match status" value="1"/>
</dbReference>
<dbReference type="InterPro" id="IPR009057">
    <property type="entry name" value="Homeodomain-like_sf"/>
</dbReference>
<dbReference type="Gene3D" id="1.10.10.60">
    <property type="entry name" value="Homeodomain-like"/>
    <property type="match status" value="1"/>
</dbReference>
<dbReference type="InterPro" id="IPR050204">
    <property type="entry name" value="AraC_XylS_family_regulators"/>
</dbReference>
<accession>A0A3S0RLP3</accession>
<comment type="caution">
    <text evidence="5">The sequence shown here is derived from an EMBL/GenBank/DDBJ whole genome shotgun (WGS) entry which is preliminary data.</text>
</comment>
<dbReference type="AlphaFoldDB" id="A0A3S0RLP3"/>
<dbReference type="InterPro" id="IPR018060">
    <property type="entry name" value="HTH_AraC"/>
</dbReference>
<reference evidence="5 6" key="1">
    <citation type="submission" date="2018-12" db="EMBL/GenBank/DDBJ databases">
        <title>Dyella dinghuensis sp. nov. DHOA06 and Dyella choica sp. nov. 4M-K27, isolated from forest soil.</title>
        <authorList>
            <person name="Qiu L.-H."/>
            <person name="Gao Z.-H."/>
        </authorList>
    </citation>
    <scope>NUCLEOTIDE SEQUENCE [LARGE SCALE GENOMIC DNA]</scope>
    <source>
        <strain evidence="5 6">4M-K27</strain>
    </source>
</reference>
<evidence type="ECO:0000313" key="5">
    <source>
        <dbReference type="EMBL" id="RUL77550.1"/>
    </source>
</evidence>
<gene>
    <name evidence="5" type="ORF">EKH80_06630</name>
</gene>
<dbReference type="InterPro" id="IPR046532">
    <property type="entry name" value="DUF6597"/>
</dbReference>
<dbReference type="PROSITE" id="PS01124">
    <property type="entry name" value="HTH_ARAC_FAMILY_2"/>
    <property type="match status" value="1"/>
</dbReference>
<dbReference type="GO" id="GO:0043565">
    <property type="term" value="F:sequence-specific DNA binding"/>
    <property type="evidence" value="ECO:0007669"/>
    <property type="project" value="InterPro"/>
</dbReference>
<evidence type="ECO:0000256" key="1">
    <source>
        <dbReference type="ARBA" id="ARBA00023015"/>
    </source>
</evidence>
<evidence type="ECO:0000313" key="6">
    <source>
        <dbReference type="Proteomes" id="UP000274358"/>
    </source>
</evidence>
<evidence type="ECO:0000259" key="4">
    <source>
        <dbReference type="PROSITE" id="PS01124"/>
    </source>
</evidence>
<keyword evidence="2" id="KW-0238">DNA-binding</keyword>
<dbReference type="Proteomes" id="UP000274358">
    <property type="component" value="Unassembled WGS sequence"/>
</dbReference>
<name>A0A3S0RLP3_9GAMM</name>
<dbReference type="RefSeq" id="WP_126683945.1">
    <property type="nucleotide sequence ID" value="NZ_RYYV01000004.1"/>
</dbReference>
<dbReference type="PANTHER" id="PTHR46796:SF15">
    <property type="entry name" value="BLL1074 PROTEIN"/>
    <property type="match status" value="1"/>
</dbReference>
<dbReference type="EMBL" id="RYYV01000004">
    <property type="protein sequence ID" value="RUL77550.1"/>
    <property type="molecule type" value="Genomic_DNA"/>
</dbReference>
<dbReference type="GO" id="GO:0003700">
    <property type="term" value="F:DNA-binding transcription factor activity"/>
    <property type="evidence" value="ECO:0007669"/>
    <property type="project" value="InterPro"/>
</dbReference>
<sequence length="270" mass="30296">MRIAHRLPAPSLSLFVDRYWSWESDGGALLRLLPLMPSPGGLEIFFHYATPFAVGTDTQMQTLPHAHVVCVRSRPVELFQHGPLGFVAVRVRAGAGQRLTGMPTALLCDRFTDAADIWGPAVHTLLQQLAEAADMNVRAAILDRFLSARLQPAGQGVNVQHAISRLLQQALRVETLANEIGISTRHLENRFHDATGISPARFRRLARLRRSLRELLLAPPDSLLTELIDPAYFDQAQQVREFRELTGFSPGELRRAAPTYSHFYNRPWPR</sequence>
<evidence type="ECO:0000256" key="3">
    <source>
        <dbReference type="ARBA" id="ARBA00023163"/>
    </source>
</evidence>
<dbReference type="OrthoDB" id="9809338at2"/>
<dbReference type="Pfam" id="PF20240">
    <property type="entry name" value="DUF6597"/>
    <property type="match status" value="1"/>
</dbReference>
<dbReference type="Pfam" id="PF12833">
    <property type="entry name" value="HTH_18"/>
    <property type="match status" value="1"/>
</dbReference>